<dbReference type="RefSeq" id="WP_213119218.1">
    <property type="nucleotide sequence ID" value="NZ_JAGYPF010000004.1"/>
</dbReference>
<dbReference type="InterPro" id="IPR029045">
    <property type="entry name" value="ClpP/crotonase-like_dom_sf"/>
</dbReference>
<dbReference type="AlphaFoldDB" id="A0A942U9I8"/>
<evidence type="ECO:0000313" key="5">
    <source>
        <dbReference type="Proteomes" id="UP000679749"/>
    </source>
</evidence>
<keyword evidence="5" id="KW-1185">Reference proteome</keyword>
<dbReference type="GO" id="GO:0006635">
    <property type="term" value="P:fatty acid beta-oxidation"/>
    <property type="evidence" value="ECO:0007669"/>
    <property type="project" value="TreeGrafter"/>
</dbReference>
<dbReference type="PANTHER" id="PTHR11941">
    <property type="entry name" value="ENOYL-COA HYDRATASE-RELATED"/>
    <property type="match status" value="1"/>
</dbReference>
<dbReference type="PANTHER" id="PTHR11941:SF54">
    <property type="entry name" value="ENOYL-COA HYDRATASE, MITOCHONDRIAL"/>
    <property type="match status" value="1"/>
</dbReference>
<dbReference type="Proteomes" id="UP000679749">
    <property type="component" value="Unassembled WGS sequence"/>
</dbReference>
<gene>
    <name evidence="4" type="ORF">KHA99_19815</name>
</gene>
<dbReference type="InterPro" id="IPR001753">
    <property type="entry name" value="Enoyl-CoA_hydra/iso"/>
</dbReference>
<proteinExistence type="inferred from homology"/>
<dbReference type="EMBL" id="JAGYPF010000004">
    <property type="protein sequence ID" value="MBS4214698.1"/>
    <property type="molecule type" value="Genomic_DNA"/>
</dbReference>
<evidence type="ECO:0000256" key="3">
    <source>
        <dbReference type="RuleBase" id="RU003707"/>
    </source>
</evidence>
<dbReference type="InterPro" id="IPR014748">
    <property type="entry name" value="Enoyl-CoA_hydra_C"/>
</dbReference>
<dbReference type="SUPFAM" id="SSF52096">
    <property type="entry name" value="ClpP/crotonase"/>
    <property type="match status" value="1"/>
</dbReference>
<organism evidence="4 5">
    <name type="scientific">Neobacillus rhizophilus</name>
    <dbReference type="NCBI Taxonomy" id="2833579"/>
    <lineage>
        <taxon>Bacteria</taxon>
        <taxon>Bacillati</taxon>
        <taxon>Bacillota</taxon>
        <taxon>Bacilli</taxon>
        <taxon>Bacillales</taxon>
        <taxon>Bacillaceae</taxon>
        <taxon>Neobacillus</taxon>
    </lineage>
</organism>
<protein>
    <submittedName>
        <fullName evidence="4">Enoyl-CoA hydratase/isomerase family protein</fullName>
    </submittedName>
</protein>
<dbReference type="PROSITE" id="PS00166">
    <property type="entry name" value="ENOYL_COA_HYDRATASE"/>
    <property type="match status" value="1"/>
</dbReference>
<dbReference type="Gene3D" id="3.90.226.10">
    <property type="entry name" value="2-enoyl-CoA Hydratase, Chain A, domain 1"/>
    <property type="match status" value="1"/>
</dbReference>
<evidence type="ECO:0000313" key="4">
    <source>
        <dbReference type="EMBL" id="MBS4214698.1"/>
    </source>
</evidence>
<sequence length="261" mass="28576">MSSTLLTTIENKVQIITLNRPEKKNAFNNEMIDAWVASLEEAKNNDNVNVIVVTGAGDAFCSGGDVGNMRGGKPTPLDSKNVLWGNIHRIPFLLKEIDKPVIAAINGVAVGAGLDMALMADFRTMADTAKVNEGYVKVGLIPGDGGSYFLPRIVGQSKAYELLWTGDFIEAQEALRIGLVNHVYPKENFMEKTLELAERIASGPQVAIRMIKRSVRQSLDLELEPALDLISSHMAIIKETEDHKEGVAAFLEKRKPNFNGK</sequence>
<accession>A0A942U9I8</accession>
<dbReference type="Gene3D" id="1.10.12.10">
    <property type="entry name" value="Lyase 2-enoyl-coa Hydratase, Chain A, domain 2"/>
    <property type="match status" value="1"/>
</dbReference>
<evidence type="ECO:0000256" key="2">
    <source>
        <dbReference type="ARBA" id="ARBA00023239"/>
    </source>
</evidence>
<comment type="caution">
    <text evidence="4">The sequence shown here is derived from an EMBL/GenBank/DDBJ whole genome shotgun (WGS) entry which is preliminary data.</text>
</comment>
<evidence type="ECO:0000256" key="1">
    <source>
        <dbReference type="ARBA" id="ARBA00005254"/>
    </source>
</evidence>
<keyword evidence="2" id="KW-0456">Lyase</keyword>
<name>A0A942U9I8_9BACI</name>
<dbReference type="InterPro" id="IPR018376">
    <property type="entry name" value="Enoyl-CoA_hyd/isom_CS"/>
</dbReference>
<reference evidence="4" key="1">
    <citation type="submission" date="2021-05" db="EMBL/GenBank/DDBJ databases">
        <title>Novel Bacillus species.</title>
        <authorList>
            <person name="Liu G."/>
        </authorList>
    </citation>
    <scope>NUCLEOTIDE SEQUENCE</scope>
    <source>
        <strain evidence="4">FJAT-49825</strain>
    </source>
</reference>
<dbReference type="GO" id="GO:0016829">
    <property type="term" value="F:lyase activity"/>
    <property type="evidence" value="ECO:0007669"/>
    <property type="project" value="UniProtKB-KW"/>
</dbReference>
<dbReference type="CDD" id="cd06558">
    <property type="entry name" value="crotonase-like"/>
    <property type="match status" value="1"/>
</dbReference>
<dbReference type="Pfam" id="PF00378">
    <property type="entry name" value="ECH_1"/>
    <property type="match status" value="1"/>
</dbReference>
<comment type="similarity">
    <text evidence="1 3">Belongs to the enoyl-CoA hydratase/isomerase family.</text>
</comment>